<feature type="compositionally biased region" description="Polar residues" evidence="10">
    <location>
        <begin position="1214"/>
        <end position="1224"/>
    </location>
</feature>
<dbReference type="PANTHER" id="PTHR12809">
    <property type="entry name" value="MEDIATOR COMPLEX SUBUNIT"/>
    <property type="match status" value="1"/>
</dbReference>
<evidence type="ECO:0000256" key="9">
    <source>
        <dbReference type="RuleBase" id="RU365082"/>
    </source>
</evidence>
<dbReference type="GO" id="GO:0003712">
    <property type="term" value="F:transcription coregulator activity"/>
    <property type="evidence" value="ECO:0007669"/>
    <property type="project" value="UniProtKB-UniRule"/>
</dbReference>
<feature type="compositionally biased region" description="Polar residues" evidence="10">
    <location>
        <begin position="64"/>
        <end position="73"/>
    </location>
</feature>
<dbReference type="Pfam" id="PF26204">
    <property type="entry name" value="Med14_fung"/>
    <property type="match status" value="1"/>
</dbReference>
<feature type="region of interest" description="Disordered" evidence="10">
    <location>
        <begin position="1001"/>
        <end position="1021"/>
    </location>
</feature>
<dbReference type="InterPro" id="IPR013947">
    <property type="entry name" value="Mediator_Med14"/>
</dbReference>
<feature type="compositionally biased region" description="Low complexity" evidence="10">
    <location>
        <begin position="1156"/>
        <end position="1170"/>
    </location>
</feature>
<comment type="caution">
    <text evidence="12">The sequence shown here is derived from an EMBL/GenBank/DDBJ whole genome shotgun (WGS) entry which is preliminary data.</text>
</comment>
<evidence type="ECO:0000256" key="1">
    <source>
        <dbReference type="ARBA" id="ARBA00004123"/>
    </source>
</evidence>
<feature type="compositionally biased region" description="Low complexity" evidence="10">
    <location>
        <begin position="1197"/>
        <end position="1213"/>
    </location>
</feature>
<comment type="subunit">
    <text evidence="9">Component of the Mediator complex.</text>
</comment>
<protein>
    <recommendedName>
        <fullName evidence="3 9">Mediator of RNA polymerase II transcription subunit 14</fullName>
    </recommendedName>
    <alternativeName>
        <fullName evidence="8 9">Mediator complex subunit 14</fullName>
    </alternativeName>
</protein>
<keyword evidence="7 9" id="KW-0539">Nucleus</keyword>
<evidence type="ECO:0000313" key="13">
    <source>
        <dbReference type="Proteomes" id="UP000664169"/>
    </source>
</evidence>
<dbReference type="GO" id="GO:0070847">
    <property type="term" value="C:core mediator complex"/>
    <property type="evidence" value="ECO:0007669"/>
    <property type="project" value="TreeGrafter"/>
</dbReference>
<feature type="region of interest" description="Disordered" evidence="10">
    <location>
        <begin position="1082"/>
        <end position="1275"/>
    </location>
</feature>
<dbReference type="EMBL" id="CAJPDQ010000005">
    <property type="protein sequence ID" value="CAF9909602.1"/>
    <property type="molecule type" value="Genomic_DNA"/>
</dbReference>
<organism evidence="12 13">
    <name type="scientific">Gomphillus americanus</name>
    <dbReference type="NCBI Taxonomy" id="1940652"/>
    <lineage>
        <taxon>Eukaryota</taxon>
        <taxon>Fungi</taxon>
        <taxon>Dikarya</taxon>
        <taxon>Ascomycota</taxon>
        <taxon>Pezizomycotina</taxon>
        <taxon>Lecanoromycetes</taxon>
        <taxon>OSLEUM clade</taxon>
        <taxon>Ostropomycetidae</taxon>
        <taxon>Ostropales</taxon>
        <taxon>Graphidaceae</taxon>
        <taxon>Gomphilloideae</taxon>
        <taxon>Gomphillus</taxon>
    </lineage>
</organism>
<sequence>MPGMLKRTFDQVNGVEPMQGSDKENCEIPSGAVKRHFDQIDNSSDSRAFRNDEPPLKRQMINGDATSSSNGFMTNGDRYATSMASQELVSKTIAEVEAPAELFHVEQGIVPLSTIWERMSQEAHVELEELIADLANLPTPQINGYAHPRIDSNTEKKNKIWNFAHKWRANFIKLGVLTAWSTNATAVGKLIDISFWITDQRLQHRSFLSWMGELKRGLTYEKLPAPDLKAAMEVLSTGKAQWVSHMGYIPDKPLTSKQMLKSLKMVNAVLTIRLTTHQQIPYHLSQWTVKDGRVTFRVENEFELDLSIANEDPTSQFYFIDFRFMFLPSSRKSLEGRMKAHLEWKINEILFLQGLQECYVFLHEFVLEQKLTILRNQAREMIRDQWKNHTRLCPSNRGIVVQYWMERPGKKNWIEIGVSSGKVSSGAHSTGLETSHLSLRWHRHGVEVLQHGIEIDPGHLSLDRILNEIAAHHTNYIFKQIKRQLKGHPIFSADRSAVKHRAHLFDSRECSLKVNISRAKSITITQNAVTGMFNITPSTESIWICMNQMNSLPDPAAGAAFHIGILRCTTVLAQAVFEARQFGWKVERTESINNETRARLFKSEKIKYHFFQVPHWPKEWFYIAFTTSLEEDGIWLVELANQTTLPTSEDIITGRYQRFKSSIEIKSRGDLVFLLDINNKSLLDVEKHAALLLSQRQDIHWLQRTTGNAQICSHQKSDARTGIPQLYVKYPIPTMQHETPRSLRPWCTNTIKVCYMGLAFSRTEFVTFVSGQFREINTQIQAAPLQRNDSLVLDPARKAFMFRLQTKLGKTSLDVTDAKLERLGTLIQFLETTWRFGFICTEISLNRMTFTYSSSHTSSISAIATSVPNAEFTASISFPDTAEMRLSFSKNNPHLLIQDFLNQELNKTNGIGNVAGLLCNTLPLLQSLCAIRDSHSLESSNPRVAVLPRSSTSYQVAYYNKTVLLRFGATLRSQGDIKMHFSPAVASLLSGVASVKKLTGPTKVQEAKEEESQPQQDSLDPERLQSFWESLVKTRGSGWYNLGKGIICEFHSIRECLQHFDAVISDLFFNAANPKPEVSLAKVSAGTESNGETQKALSPQITKHTMVQPQATPGQSEQEISSNPSTKPSEAKPTPTVQPVPKPTAQPQGQARTGIAPGQAAPQANMQPQPGRVGQSGMHPGLQNRPGNMNFKPGATPSLSQQPPSIPSHQRPSTQSFNAPQANMAQMRPGGGQTSAAPQANMQMNMHNKRQQGPNSSPTKKTNNGQSKSQPITLE</sequence>
<evidence type="ECO:0000259" key="11">
    <source>
        <dbReference type="Pfam" id="PF08638"/>
    </source>
</evidence>
<feature type="compositionally biased region" description="Polar residues" evidence="10">
    <location>
        <begin position="1234"/>
        <end position="1275"/>
    </location>
</feature>
<comment type="function">
    <text evidence="9">Component of the Mediator complex, a coactivator involved in the regulated transcription of nearly all RNA polymerase II-dependent genes. Mediator functions as a bridge to convey information from gene-specific regulatory proteins to the basal RNA polymerase II transcription machinery. Mediator is recruited to promoters by direct interactions with regulatory proteins and serves as a scaffold for the assembly of a functional preinitiation complex with RNA polymerase II and the general transcription factors.</text>
</comment>
<dbReference type="OrthoDB" id="205099at2759"/>
<proteinExistence type="inferred from homology"/>
<evidence type="ECO:0000313" key="12">
    <source>
        <dbReference type="EMBL" id="CAF9909602.1"/>
    </source>
</evidence>
<feature type="region of interest" description="Disordered" evidence="10">
    <location>
        <begin position="42"/>
        <end position="74"/>
    </location>
</feature>
<dbReference type="GO" id="GO:0006357">
    <property type="term" value="P:regulation of transcription by RNA polymerase II"/>
    <property type="evidence" value="ECO:0007669"/>
    <property type="project" value="InterPro"/>
</dbReference>
<evidence type="ECO:0000256" key="3">
    <source>
        <dbReference type="ARBA" id="ARBA00019619"/>
    </source>
</evidence>
<evidence type="ECO:0000256" key="4">
    <source>
        <dbReference type="ARBA" id="ARBA00023015"/>
    </source>
</evidence>
<keyword evidence="5 9" id="KW-0010">Activator</keyword>
<gene>
    <name evidence="12" type="ORF">GOMPHAMPRED_006817</name>
</gene>
<comment type="subcellular location">
    <subcellularLocation>
        <location evidence="1 9">Nucleus</location>
    </subcellularLocation>
</comment>
<evidence type="ECO:0000256" key="10">
    <source>
        <dbReference type="SAM" id="MobiDB-lite"/>
    </source>
</evidence>
<accession>A0A8H3ESR5</accession>
<reference evidence="12" key="1">
    <citation type="submission" date="2021-03" db="EMBL/GenBank/DDBJ databases">
        <authorList>
            <person name="Tagirdzhanova G."/>
        </authorList>
    </citation>
    <scope>NUCLEOTIDE SEQUENCE</scope>
</reference>
<keyword evidence="6 9" id="KW-0804">Transcription</keyword>
<comment type="similarity">
    <text evidence="2 9">Belongs to the Mediator complex subunit 14 family.</text>
</comment>
<dbReference type="GO" id="GO:0016592">
    <property type="term" value="C:mediator complex"/>
    <property type="evidence" value="ECO:0007669"/>
    <property type="project" value="UniProtKB-UniRule"/>
</dbReference>
<dbReference type="AlphaFoldDB" id="A0A8H3ESR5"/>
<evidence type="ECO:0000256" key="5">
    <source>
        <dbReference type="ARBA" id="ARBA00023159"/>
    </source>
</evidence>
<evidence type="ECO:0000256" key="2">
    <source>
        <dbReference type="ARBA" id="ARBA00007813"/>
    </source>
</evidence>
<feature type="domain" description="Mediator complex subunit MED14 N-terminal" evidence="11">
    <location>
        <begin position="109"/>
        <end position="309"/>
    </location>
</feature>
<dbReference type="Pfam" id="PF08638">
    <property type="entry name" value="Med14"/>
    <property type="match status" value="1"/>
</dbReference>
<dbReference type="InterPro" id="IPR055122">
    <property type="entry name" value="Med14_N"/>
</dbReference>
<evidence type="ECO:0000256" key="7">
    <source>
        <dbReference type="ARBA" id="ARBA00023242"/>
    </source>
</evidence>
<dbReference type="Proteomes" id="UP000664169">
    <property type="component" value="Unassembled WGS sequence"/>
</dbReference>
<feature type="region of interest" description="Disordered" evidence="10">
    <location>
        <begin position="1"/>
        <end position="23"/>
    </location>
</feature>
<feature type="compositionally biased region" description="Polar residues" evidence="10">
    <location>
        <begin position="1086"/>
        <end position="1128"/>
    </location>
</feature>
<evidence type="ECO:0000256" key="6">
    <source>
        <dbReference type="ARBA" id="ARBA00023163"/>
    </source>
</evidence>
<name>A0A8H3ESR5_9LECA</name>
<evidence type="ECO:0000256" key="8">
    <source>
        <dbReference type="ARBA" id="ARBA00032007"/>
    </source>
</evidence>
<dbReference type="PANTHER" id="PTHR12809:SF2">
    <property type="entry name" value="MEDIATOR OF RNA POLYMERASE II TRANSCRIPTION SUBUNIT 14"/>
    <property type="match status" value="1"/>
</dbReference>
<keyword evidence="4 9" id="KW-0805">Transcription regulation</keyword>
<keyword evidence="13" id="KW-1185">Reference proteome</keyword>
<feature type="compositionally biased region" description="Basic and acidic residues" evidence="10">
    <location>
        <begin position="47"/>
        <end position="56"/>
    </location>
</feature>